<feature type="region of interest" description="Disordered" evidence="5">
    <location>
        <begin position="1"/>
        <end position="20"/>
    </location>
</feature>
<keyword evidence="9" id="KW-1185">Reference proteome</keyword>
<evidence type="ECO:0000259" key="7">
    <source>
        <dbReference type="Pfam" id="PF00535"/>
    </source>
</evidence>
<dbReference type="Gene3D" id="3.90.550.10">
    <property type="entry name" value="Spore Coat Polysaccharide Biosynthesis Protein SpsA, Chain A"/>
    <property type="match status" value="1"/>
</dbReference>
<comment type="pathway">
    <text evidence="1">Cell wall biogenesis; cell wall polysaccharide biosynthesis.</text>
</comment>
<evidence type="ECO:0000313" key="8">
    <source>
        <dbReference type="EMBL" id="GAA1897665.1"/>
    </source>
</evidence>
<keyword evidence="6" id="KW-1133">Transmembrane helix</keyword>
<proteinExistence type="inferred from homology"/>
<accession>A0ABN2NSE4</accession>
<feature type="transmembrane region" description="Helical" evidence="6">
    <location>
        <begin position="313"/>
        <end position="332"/>
    </location>
</feature>
<sequence length="353" mass="37695">MSAPAPQEHRREASGGETRAPDYAIVIPTLGRPSLAGVLRALADGRGPRPHRIVLVDDRPPWDPRPLPVTVPGPLRDLVEIVTGPAAGPAAARNAGWRTVPEPWVVFLDDDVVPGPDWARALAADLTTADSGTAGVQGRISVPLPSDRPPTDWERVTAGLAGARWITADMAYRRSALTAVGGFDERFPRGLREDADLALRIQDAGWTLRRGTRRTRHPVHPAGRWVSLRTQAGNADDVLMNRVHGRDWWARAGAPRGRLPAHLAVTAAGAAALLGAVTGRRRAAAVLTGLWLAGTAHFAAVRILPGPRTREEITAMAVTSLLIPPVAAAHWLSGLIRHRGAERTPAAISRFGP</sequence>
<reference evidence="8 9" key="1">
    <citation type="journal article" date="2019" name="Int. J. Syst. Evol. Microbiol.">
        <title>The Global Catalogue of Microorganisms (GCM) 10K type strain sequencing project: providing services to taxonomists for standard genome sequencing and annotation.</title>
        <authorList>
            <consortium name="The Broad Institute Genomics Platform"/>
            <consortium name="The Broad Institute Genome Sequencing Center for Infectious Disease"/>
            <person name="Wu L."/>
            <person name="Ma J."/>
        </authorList>
    </citation>
    <scope>NUCLEOTIDE SEQUENCE [LARGE SCALE GENOMIC DNA]</scope>
    <source>
        <strain evidence="8 9">JCM 13581</strain>
    </source>
</reference>
<evidence type="ECO:0000256" key="2">
    <source>
        <dbReference type="ARBA" id="ARBA00006739"/>
    </source>
</evidence>
<keyword evidence="6" id="KW-0812">Transmembrane</keyword>
<comment type="similarity">
    <text evidence="2">Belongs to the glycosyltransferase 2 family.</text>
</comment>
<evidence type="ECO:0000256" key="3">
    <source>
        <dbReference type="ARBA" id="ARBA00022676"/>
    </source>
</evidence>
<evidence type="ECO:0000256" key="4">
    <source>
        <dbReference type="ARBA" id="ARBA00022679"/>
    </source>
</evidence>
<dbReference type="SUPFAM" id="SSF53448">
    <property type="entry name" value="Nucleotide-diphospho-sugar transferases"/>
    <property type="match status" value="1"/>
</dbReference>
<keyword evidence="3" id="KW-0328">Glycosyltransferase</keyword>
<feature type="transmembrane region" description="Helical" evidence="6">
    <location>
        <begin position="283"/>
        <end position="301"/>
    </location>
</feature>
<organism evidence="8 9">
    <name type="scientific">Streptomyces sodiiphilus</name>
    <dbReference type="NCBI Taxonomy" id="226217"/>
    <lineage>
        <taxon>Bacteria</taxon>
        <taxon>Bacillati</taxon>
        <taxon>Actinomycetota</taxon>
        <taxon>Actinomycetes</taxon>
        <taxon>Kitasatosporales</taxon>
        <taxon>Streptomycetaceae</taxon>
        <taxon>Streptomyces</taxon>
    </lineage>
</organism>
<name>A0ABN2NSE4_9ACTN</name>
<dbReference type="InterPro" id="IPR001173">
    <property type="entry name" value="Glyco_trans_2-like"/>
</dbReference>
<feature type="domain" description="Glycosyltransferase 2-like" evidence="7">
    <location>
        <begin position="25"/>
        <end position="151"/>
    </location>
</feature>
<evidence type="ECO:0000256" key="6">
    <source>
        <dbReference type="SAM" id="Phobius"/>
    </source>
</evidence>
<evidence type="ECO:0000256" key="5">
    <source>
        <dbReference type="SAM" id="MobiDB-lite"/>
    </source>
</evidence>
<dbReference type="PANTHER" id="PTHR43179:SF12">
    <property type="entry name" value="GALACTOFURANOSYLTRANSFERASE GLFT2"/>
    <property type="match status" value="1"/>
</dbReference>
<dbReference type="RefSeq" id="WP_344258373.1">
    <property type="nucleotide sequence ID" value="NZ_BAAAMJ010000004.1"/>
</dbReference>
<dbReference type="Pfam" id="PF00535">
    <property type="entry name" value="Glycos_transf_2"/>
    <property type="match status" value="1"/>
</dbReference>
<keyword evidence="6" id="KW-0472">Membrane</keyword>
<protein>
    <submittedName>
        <fullName evidence="8">Glycosyltransferase</fullName>
    </submittedName>
</protein>
<comment type="caution">
    <text evidence="8">The sequence shown here is derived from an EMBL/GenBank/DDBJ whole genome shotgun (WGS) entry which is preliminary data.</text>
</comment>
<feature type="transmembrane region" description="Helical" evidence="6">
    <location>
        <begin position="259"/>
        <end position="277"/>
    </location>
</feature>
<evidence type="ECO:0000313" key="9">
    <source>
        <dbReference type="Proteomes" id="UP001501303"/>
    </source>
</evidence>
<dbReference type="Proteomes" id="UP001501303">
    <property type="component" value="Unassembled WGS sequence"/>
</dbReference>
<gene>
    <name evidence="8" type="ORF">GCM10009716_04570</name>
</gene>
<dbReference type="EMBL" id="BAAAMJ010000004">
    <property type="protein sequence ID" value="GAA1897665.1"/>
    <property type="molecule type" value="Genomic_DNA"/>
</dbReference>
<evidence type="ECO:0000256" key="1">
    <source>
        <dbReference type="ARBA" id="ARBA00004776"/>
    </source>
</evidence>
<dbReference type="PANTHER" id="PTHR43179">
    <property type="entry name" value="RHAMNOSYLTRANSFERASE WBBL"/>
    <property type="match status" value="1"/>
</dbReference>
<keyword evidence="4" id="KW-0808">Transferase</keyword>
<dbReference type="InterPro" id="IPR029044">
    <property type="entry name" value="Nucleotide-diphossugar_trans"/>
</dbReference>